<protein>
    <recommendedName>
        <fullName evidence="1">Band 7 domain-containing protein</fullName>
    </recommendedName>
</protein>
<organism evidence="2">
    <name type="scientific">Eucampia antarctica</name>
    <dbReference type="NCBI Taxonomy" id="49252"/>
    <lineage>
        <taxon>Eukaryota</taxon>
        <taxon>Sar</taxon>
        <taxon>Stramenopiles</taxon>
        <taxon>Ochrophyta</taxon>
        <taxon>Bacillariophyta</taxon>
        <taxon>Mediophyceae</taxon>
        <taxon>Biddulphiophycidae</taxon>
        <taxon>Hemiaulales</taxon>
        <taxon>Hemiaulaceae</taxon>
        <taxon>Eucampia</taxon>
    </lineage>
</organism>
<dbReference type="EMBL" id="HBHI01016150">
    <property type="protein sequence ID" value="CAD9676005.1"/>
    <property type="molecule type" value="Transcribed_RNA"/>
</dbReference>
<name>A0A7S2WAX2_9STRA</name>
<accession>A0A7S2WAX2</accession>
<dbReference type="InterPro" id="IPR001107">
    <property type="entry name" value="Band_7"/>
</dbReference>
<reference evidence="2" key="1">
    <citation type="submission" date="2021-01" db="EMBL/GenBank/DDBJ databases">
        <authorList>
            <person name="Corre E."/>
            <person name="Pelletier E."/>
            <person name="Niang G."/>
            <person name="Scheremetjew M."/>
            <person name="Finn R."/>
            <person name="Kale V."/>
            <person name="Holt S."/>
            <person name="Cochrane G."/>
            <person name="Meng A."/>
            <person name="Brown T."/>
            <person name="Cohen L."/>
        </authorList>
    </citation>
    <scope>NUCLEOTIDE SEQUENCE</scope>
    <source>
        <strain evidence="2">CCMP1452</strain>
    </source>
</reference>
<gene>
    <name evidence="2" type="ORF">EANT1437_LOCUS8304</name>
</gene>
<proteinExistence type="predicted"/>
<evidence type="ECO:0000259" key="1">
    <source>
        <dbReference type="Pfam" id="PF01145"/>
    </source>
</evidence>
<sequence>MPRYLLLQVTACCSILGLFIFLLILLPLSFSYIDYYDYGLEQRKSTGKVNTDRVYNVGRYWLGPDKKFLKYPADQQILFLDEVSVFSDGGKDSVGLTFLVDIYLTYAINEQEVGELHRELAKSYRSVIESRTNDAIKNSAITITFSDYFENRKTVEAQFREAVQARWNSNPQLHVTLDQFHIGRIRIPKTVATKQLEALVQNERTAKEQYLQDARLEREKTAVQVNTINLQTDQLLRNTKAQAALIVANANAKSEEIKLSALNNGTRDLLQSIGIKSQNETIAYTYIRNLQNRENLNLMVSYLSDENIVKTSAS</sequence>
<dbReference type="AlphaFoldDB" id="A0A7S2WAX2"/>
<evidence type="ECO:0000313" key="2">
    <source>
        <dbReference type="EMBL" id="CAD9676005.1"/>
    </source>
</evidence>
<dbReference type="Pfam" id="PF01145">
    <property type="entry name" value="Band_7"/>
    <property type="match status" value="1"/>
</dbReference>
<feature type="domain" description="Band 7" evidence="1">
    <location>
        <begin position="46"/>
        <end position="218"/>
    </location>
</feature>